<dbReference type="Pfam" id="PF13976">
    <property type="entry name" value="gag_pre-integrs"/>
    <property type="match status" value="1"/>
</dbReference>
<dbReference type="Gramene" id="VVA20048">
    <property type="protein sequence ID" value="VVA20048"/>
    <property type="gene ID" value="Prudul26B007392"/>
</dbReference>
<dbReference type="InterPro" id="IPR054722">
    <property type="entry name" value="PolX-like_BBD"/>
</dbReference>
<dbReference type="Proteomes" id="UP000327085">
    <property type="component" value="Chromosome 1"/>
</dbReference>
<dbReference type="OMA" id="SHISVCD"/>
<feature type="domain" description="GAG-pre-integrase" evidence="1">
    <location>
        <begin position="122"/>
        <end position="192"/>
    </location>
</feature>
<dbReference type="EMBL" id="CABIKO010000040">
    <property type="protein sequence ID" value="VVA20048.1"/>
    <property type="molecule type" value="Genomic_DNA"/>
</dbReference>
<evidence type="ECO:0000259" key="1">
    <source>
        <dbReference type="Pfam" id="PF13976"/>
    </source>
</evidence>
<feature type="domain" description="Retrovirus-related Pol polyprotein from transposon TNT 1-94-like beta-barrel" evidence="2">
    <location>
        <begin position="13"/>
        <end position="91"/>
    </location>
</feature>
<evidence type="ECO:0000313" key="4">
    <source>
        <dbReference type="Proteomes" id="UP000327085"/>
    </source>
</evidence>
<evidence type="ECO:0000259" key="2">
    <source>
        <dbReference type="Pfam" id="PF22936"/>
    </source>
</evidence>
<evidence type="ECO:0000313" key="3">
    <source>
        <dbReference type="EMBL" id="VVA20048.1"/>
    </source>
</evidence>
<reference evidence="4" key="1">
    <citation type="journal article" date="2020" name="Plant J.">
        <title>Transposons played a major role in the diversification between the closely related almond and peach genomes: results from the almond genome sequence.</title>
        <authorList>
            <person name="Alioto T."/>
            <person name="Alexiou K.G."/>
            <person name="Bardil A."/>
            <person name="Barteri F."/>
            <person name="Castanera R."/>
            <person name="Cruz F."/>
            <person name="Dhingra A."/>
            <person name="Duval H."/>
            <person name="Fernandez I Marti A."/>
            <person name="Frias L."/>
            <person name="Galan B."/>
            <person name="Garcia J.L."/>
            <person name="Howad W."/>
            <person name="Gomez-Garrido J."/>
            <person name="Gut M."/>
            <person name="Julca I."/>
            <person name="Morata J."/>
            <person name="Puigdomenech P."/>
            <person name="Ribeca P."/>
            <person name="Rubio Cabetas M.J."/>
            <person name="Vlasova A."/>
            <person name="Wirthensohn M."/>
            <person name="Garcia-Mas J."/>
            <person name="Gabaldon T."/>
            <person name="Casacuberta J.M."/>
            <person name="Arus P."/>
        </authorList>
    </citation>
    <scope>NUCLEOTIDE SEQUENCE [LARGE SCALE GENOMIC DNA]</scope>
    <source>
        <strain evidence="4">cv. Texas</strain>
    </source>
</reference>
<gene>
    <name evidence="3" type="ORF">ALMOND_2B007392</name>
</gene>
<dbReference type="Pfam" id="PF22936">
    <property type="entry name" value="Pol_BBD"/>
    <property type="match status" value="1"/>
</dbReference>
<name>A0A5E4F2L0_PRUDU</name>
<sequence>MTTQTSFSPDTVWIADSGASHHMVSHMHMLETAAPCVNEGKVTVGNGAGLEIDHVGTTSIPCATTALQLPTVFHGLYLTANLLSVHQLCKDNNCLIAFDKFGFSIQDRINKQILLTGKSDRGLYCLPSSLALQHKNTEAKACLGQLVKSSLWHARLGHPSNTVVKHMLNKSHISVCDDSQSFICPHCLSRKMHKLPFSHFHGKSTLLFIEFIVMFGGHHHVNLWMAIGIMCHS</sequence>
<protein>
    <submittedName>
        <fullName evidence="3">PREDICTED: Retrovirus-related Pol poly from</fullName>
    </submittedName>
</protein>
<dbReference type="InterPro" id="IPR025724">
    <property type="entry name" value="GAG-pre-integrase_dom"/>
</dbReference>
<dbReference type="InParanoid" id="A0A5E4F2L0"/>
<dbReference type="AlphaFoldDB" id="A0A5E4F2L0"/>
<proteinExistence type="predicted"/>
<organism evidence="3 4">
    <name type="scientific">Prunus dulcis</name>
    <name type="common">Almond</name>
    <name type="synonym">Amygdalus dulcis</name>
    <dbReference type="NCBI Taxonomy" id="3755"/>
    <lineage>
        <taxon>Eukaryota</taxon>
        <taxon>Viridiplantae</taxon>
        <taxon>Streptophyta</taxon>
        <taxon>Embryophyta</taxon>
        <taxon>Tracheophyta</taxon>
        <taxon>Spermatophyta</taxon>
        <taxon>Magnoliopsida</taxon>
        <taxon>eudicotyledons</taxon>
        <taxon>Gunneridae</taxon>
        <taxon>Pentapetalae</taxon>
        <taxon>rosids</taxon>
        <taxon>fabids</taxon>
        <taxon>Rosales</taxon>
        <taxon>Rosaceae</taxon>
        <taxon>Amygdaloideae</taxon>
        <taxon>Amygdaleae</taxon>
        <taxon>Prunus</taxon>
    </lineage>
</organism>
<accession>A0A5E4F2L0</accession>